<evidence type="ECO:0008006" key="12">
    <source>
        <dbReference type="Google" id="ProtNLM"/>
    </source>
</evidence>
<keyword evidence="5 7" id="KW-1133">Transmembrane helix</keyword>
<sequence>MADERGLRSYLFFRWRPLIGLSGLALGNTLSKILLSYAMGWFINLAIARRLDWVLGIGGLAILALGLIYLFSVKLAATQLTIVQGIQQRLKRDLYQALLGRDRQQGQATTTQVAFNMIENTVPTLATDYFGNALSRIGYSLQIILCSAALLWVSVKLFFLFVLISAVPFFVNPLIRRKFGRYKVALNQQVAGHMSLLSGILNGVTTIKAFSATPAFTQQLVQADGQLEQQRRDSTLWDARITQISTLLTMSAQIVCMLVAALFILNGQITIGDLTVTTQLLNYIVPAINGVNTAHLKSVATQPLRAQVQAFLTPMPVTARLPFENGPIAVHHLTYGYTASQPIFTDLSVQFDMHQTTAIIGKSGRGKSTLMKIIAGELAGYQGTVTIGGVDIAAIVPADLYRHVVYVNQSPVIFKGTVEQNVTLFGTIRSSAVTDILRQLGLLEMRQRFVTAGDAQLSGGERQRISLARALLVAAPILIIDEPDSGQDPETAAIIQRLIFSLQNQTVLVVTHNWDAAYLGRFDRVVKL</sequence>
<gene>
    <name evidence="10" type="ORF">ABN16_07275</name>
</gene>
<name>A0AAC9ERG4_9LACO</name>
<dbReference type="Proteomes" id="UP000036000">
    <property type="component" value="Chromosome"/>
</dbReference>
<proteinExistence type="predicted"/>
<dbReference type="Gene3D" id="3.40.50.300">
    <property type="entry name" value="P-loop containing nucleotide triphosphate hydrolases"/>
    <property type="match status" value="1"/>
</dbReference>
<evidence type="ECO:0000259" key="9">
    <source>
        <dbReference type="PROSITE" id="PS50929"/>
    </source>
</evidence>
<dbReference type="Pfam" id="PF00664">
    <property type="entry name" value="ABC_membrane"/>
    <property type="match status" value="1"/>
</dbReference>
<dbReference type="PROSITE" id="PS50929">
    <property type="entry name" value="ABC_TM1F"/>
    <property type="match status" value="1"/>
</dbReference>
<evidence type="ECO:0000256" key="4">
    <source>
        <dbReference type="ARBA" id="ARBA00022840"/>
    </source>
</evidence>
<keyword evidence="3" id="KW-0547">Nucleotide-binding</keyword>
<evidence type="ECO:0000313" key="11">
    <source>
        <dbReference type="Proteomes" id="UP000036000"/>
    </source>
</evidence>
<feature type="transmembrane region" description="Helical" evidence="7">
    <location>
        <begin position="158"/>
        <end position="175"/>
    </location>
</feature>
<dbReference type="PROSITE" id="PS50893">
    <property type="entry name" value="ABC_TRANSPORTER_2"/>
    <property type="match status" value="1"/>
</dbReference>
<dbReference type="GO" id="GO:0005886">
    <property type="term" value="C:plasma membrane"/>
    <property type="evidence" value="ECO:0007669"/>
    <property type="project" value="UniProtKB-SubCell"/>
</dbReference>
<dbReference type="SMART" id="SM00382">
    <property type="entry name" value="AAA"/>
    <property type="match status" value="1"/>
</dbReference>
<dbReference type="PANTHER" id="PTHR24221">
    <property type="entry name" value="ATP-BINDING CASSETTE SUB-FAMILY B"/>
    <property type="match status" value="1"/>
</dbReference>
<protein>
    <recommendedName>
        <fullName evidence="12">ABC transporter ATP-binding protein</fullName>
    </recommendedName>
</protein>
<feature type="domain" description="ABC transporter" evidence="8">
    <location>
        <begin position="328"/>
        <end position="528"/>
    </location>
</feature>
<keyword evidence="2 7" id="KW-0812">Transmembrane</keyword>
<dbReference type="InterPro" id="IPR017871">
    <property type="entry name" value="ABC_transporter-like_CS"/>
</dbReference>
<dbReference type="InterPro" id="IPR036640">
    <property type="entry name" value="ABC1_TM_sf"/>
</dbReference>
<dbReference type="InterPro" id="IPR003593">
    <property type="entry name" value="AAA+_ATPase"/>
</dbReference>
<dbReference type="AlphaFoldDB" id="A0AAC9ERG4"/>
<comment type="subcellular location">
    <subcellularLocation>
        <location evidence="1">Cell membrane</location>
        <topology evidence="1">Multi-pass membrane protein</topology>
    </subcellularLocation>
</comment>
<dbReference type="GO" id="GO:0140359">
    <property type="term" value="F:ABC-type transporter activity"/>
    <property type="evidence" value="ECO:0007669"/>
    <property type="project" value="InterPro"/>
</dbReference>
<evidence type="ECO:0000259" key="8">
    <source>
        <dbReference type="PROSITE" id="PS50893"/>
    </source>
</evidence>
<feature type="domain" description="ABC transmembrane type-1" evidence="9">
    <location>
        <begin position="19"/>
        <end position="291"/>
    </location>
</feature>
<dbReference type="SUPFAM" id="SSF52540">
    <property type="entry name" value="P-loop containing nucleoside triphosphate hydrolases"/>
    <property type="match status" value="1"/>
</dbReference>
<dbReference type="InterPro" id="IPR011527">
    <property type="entry name" value="ABC1_TM_dom"/>
</dbReference>
<dbReference type="CDD" id="cd03228">
    <property type="entry name" value="ABCC_MRP_Like"/>
    <property type="match status" value="1"/>
</dbReference>
<reference evidence="10 11" key="1">
    <citation type="submission" date="2015-07" db="EMBL/GenBank/DDBJ databases">
        <title>Lactobacillus korensis/26-25/ whole genome sequencing.</title>
        <authorList>
            <person name="Kim M.K."/>
            <person name="Im W.-T."/>
            <person name="Srinivasan S."/>
            <person name="Lee J.-J."/>
        </authorList>
    </citation>
    <scope>NUCLEOTIDE SEQUENCE [LARGE SCALE GENOMIC DNA]</scope>
    <source>
        <strain evidence="10 11">26-25</strain>
    </source>
</reference>
<dbReference type="PANTHER" id="PTHR24221:SF654">
    <property type="entry name" value="ATP-BINDING CASSETTE SUB-FAMILY B MEMBER 6"/>
    <property type="match status" value="1"/>
</dbReference>
<evidence type="ECO:0000256" key="3">
    <source>
        <dbReference type="ARBA" id="ARBA00022741"/>
    </source>
</evidence>
<evidence type="ECO:0000256" key="5">
    <source>
        <dbReference type="ARBA" id="ARBA00022989"/>
    </source>
</evidence>
<feature type="transmembrane region" description="Helical" evidence="7">
    <location>
        <begin position="53"/>
        <end position="71"/>
    </location>
</feature>
<dbReference type="PROSITE" id="PS00211">
    <property type="entry name" value="ABC_TRANSPORTER_1"/>
    <property type="match status" value="1"/>
</dbReference>
<dbReference type="EMBL" id="CP012033">
    <property type="protein sequence ID" value="AKP64816.1"/>
    <property type="molecule type" value="Genomic_DNA"/>
</dbReference>
<dbReference type="GO" id="GO:0016887">
    <property type="term" value="F:ATP hydrolysis activity"/>
    <property type="evidence" value="ECO:0007669"/>
    <property type="project" value="InterPro"/>
</dbReference>
<accession>A0AAC9ERG4</accession>
<evidence type="ECO:0000256" key="6">
    <source>
        <dbReference type="ARBA" id="ARBA00023136"/>
    </source>
</evidence>
<dbReference type="InterPro" id="IPR027417">
    <property type="entry name" value="P-loop_NTPase"/>
</dbReference>
<organism evidence="10 11">
    <name type="scientific">Levilactobacillus koreensis</name>
    <dbReference type="NCBI Taxonomy" id="637971"/>
    <lineage>
        <taxon>Bacteria</taxon>
        <taxon>Bacillati</taxon>
        <taxon>Bacillota</taxon>
        <taxon>Bacilli</taxon>
        <taxon>Lactobacillales</taxon>
        <taxon>Lactobacillaceae</taxon>
        <taxon>Levilactobacillus</taxon>
    </lineage>
</organism>
<dbReference type="Pfam" id="PF00005">
    <property type="entry name" value="ABC_tran"/>
    <property type="match status" value="1"/>
</dbReference>
<evidence type="ECO:0000256" key="7">
    <source>
        <dbReference type="SAM" id="Phobius"/>
    </source>
</evidence>
<keyword evidence="6 7" id="KW-0472">Membrane</keyword>
<dbReference type="SUPFAM" id="SSF90123">
    <property type="entry name" value="ABC transporter transmembrane region"/>
    <property type="match status" value="1"/>
</dbReference>
<dbReference type="GO" id="GO:0005524">
    <property type="term" value="F:ATP binding"/>
    <property type="evidence" value="ECO:0007669"/>
    <property type="project" value="UniProtKB-KW"/>
</dbReference>
<dbReference type="RefSeq" id="WP_048734389.1">
    <property type="nucleotide sequence ID" value="NZ_CP012033.1"/>
</dbReference>
<keyword evidence="11" id="KW-1185">Reference proteome</keyword>
<dbReference type="KEGG" id="lko:ABN16_07275"/>
<evidence type="ECO:0000256" key="1">
    <source>
        <dbReference type="ARBA" id="ARBA00004651"/>
    </source>
</evidence>
<keyword evidence="4" id="KW-0067">ATP-binding</keyword>
<evidence type="ECO:0000313" key="10">
    <source>
        <dbReference type="EMBL" id="AKP64816.1"/>
    </source>
</evidence>
<dbReference type="InterPro" id="IPR003439">
    <property type="entry name" value="ABC_transporter-like_ATP-bd"/>
</dbReference>
<feature type="transmembrane region" description="Helical" evidence="7">
    <location>
        <begin position="21"/>
        <end position="47"/>
    </location>
</feature>
<dbReference type="InterPro" id="IPR039421">
    <property type="entry name" value="Type_1_exporter"/>
</dbReference>
<evidence type="ECO:0000256" key="2">
    <source>
        <dbReference type="ARBA" id="ARBA00022692"/>
    </source>
</evidence>
<dbReference type="Gene3D" id="1.20.1560.10">
    <property type="entry name" value="ABC transporter type 1, transmembrane domain"/>
    <property type="match status" value="1"/>
</dbReference>